<dbReference type="EMBL" id="CP136891">
    <property type="protein sequence ID" value="WOK97363.1"/>
    <property type="molecule type" value="Genomic_DNA"/>
</dbReference>
<protein>
    <submittedName>
        <fullName evidence="1">Uncharacterized protein</fullName>
    </submittedName>
</protein>
<dbReference type="AlphaFoldDB" id="A0AAQ3JXV0"/>
<accession>A0AAQ3JXV0</accession>
<proteinExistence type="predicted"/>
<gene>
    <name evidence="1" type="ORF">Cni_G06071</name>
</gene>
<organism evidence="1 2">
    <name type="scientific">Canna indica</name>
    <name type="common">Indian-shot</name>
    <dbReference type="NCBI Taxonomy" id="4628"/>
    <lineage>
        <taxon>Eukaryota</taxon>
        <taxon>Viridiplantae</taxon>
        <taxon>Streptophyta</taxon>
        <taxon>Embryophyta</taxon>
        <taxon>Tracheophyta</taxon>
        <taxon>Spermatophyta</taxon>
        <taxon>Magnoliopsida</taxon>
        <taxon>Liliopsida</taxon>
        <taxon>Zingiberales</taxon>
        <taxon>Cannaceae</taxon>
        <taxon>Canna</taxon>
    </lineage>
</organism>
<reference evidence="1 2" key="1">
    <citation type="submission" date="2023-10" db="EMBL/GenBank/DDBJ databases">
        <title>Chromosome-scale genome assembly provides insights into flower coloration mechanisms of Canna indica.</title>
        <authorList>
            <person name="Li C."/>
        </authorList>
    </citation>
    <scope>NUCLEOTIDE SEQUENCE [LARGE SCALE GENOMIC DNA]</scope>
    <source>
        <tissue evidence="1">Flower</tissue>
    </source>
</reference>
<name>A0AAQ3JXV0_9LILI</name>
<dbReference type="Proteomes" id="UP001327560">
    <property type="component" value="Chromosome 2"/>
</dbReference>
<dbReference type="PANTHER" id="PTHR31509">
    <property type="entry name" value="BPS1-LIKE PROTEIN"/>
    <property type="match status" value="1"/>
</dbReference>
<evidence type="ECO:0000313" key="1">
    <source>
        <dbReference type="EMBL" id="WOK97363.1"/>
    </source>
</evidence>
<sequence length="320" mass="35673">MKPASSSVNGFYAFLAHGVDELERALASNASVSVQFLQRCLALLRSVHVQLVGLVQKLHLPPGEKWLDEYMDESSRIWEACHVLKLGVVGMESYCTAGADMVAALERHHGNPQLLRQAMRAVSACRRAAVGLEEENRVLTETRILPLALRFDEKVPSESKLNGFNGFRGVLHAMRNVSAFLLTVLLWGLVCWWPGCSSSRTTSAAAAMESCFFEPGYMFSIARLQQRVAGEVDGASRRPGILAYEFRRARAGAEDLREEMERGGGRCESGREEMQERVKSLRVWFALLRSGTENIAGQLDDFLDEIVEGRKKLLDICSHR</sequence>
<keyword evidence="2" id="KW-1185">Reference proteome</keyword>
<evidence type="ECO:0000313" key="2">
    <source>
        <dbReference type="Proteomes" id="UP001327560"/>
    </source>
</evidence>